<keyword evidence="3" id="KW-1185">Reference proteome</keyword>
<gene>
    <name evidence="2" type="ORF">E9232_004426</name>
</gene>
<name>A0ABU1JTE9_9PROT</name>
<proteinExistence type="predicted"/>
<feature type="domain" description="BPL/LPL catalytic" evidence="1">
    <location>
        <begin position="19"/>
        <end position="187"/>
    </location>
</feature>
<accession>A0ABU1JTE9</accession>
<sequence length="240" mass="25417">MPIEARRRGRLPPPSGLDLPPPFRLVRLREAGDAFAHATTVAAHEGAGTLVHVGRFDIAEFAVVLEPEEPLATARRALYAGLIALRAALAADAPPHRLITFAWPDALHVDGALAGGVRLAWPAAADEDSLPDWLVLGAMARVAEASDDQGIDGPHPARLVESWARHFAAAIDEWQTDGFGVVADSYLAHLGCEGGATPAIDDNGNLVLRRLDGRLPDRRSLAEALAAPTWLDPASGGLRT</sequence>
<dbReference type="Proteomes" id="UP001262410">
    <property type="component" value="Unassembled WGS sequence"/>
</dbReference>
<comment type="caution">
    <text evidence="2">The sequence shown here is derived from an EMBL/GenBank/DDBJ whole genome shotgun (WGS) entry which is preliminary data.</text>
</comment>
<evidence type="ECO:0000259" key="1">
    <source>
        <dbReference type="Pfam" id="PF16917"/>
    </source>
</evidence>
<protein>
    <recommendedName>
        <fullName evidence="1">BPL/LPL catalytic domain-containing protein</fullName>
    </recommendedName>
</protein>
<evidence type="ECO:0000313" key="2">
    <source>
        <dbReference type="EMBL" id="MDR6291888.1"/>
    </source>
</evidence>
<organism evidence="2 3">
    <name type="scientific">Inquilinus ginsengisoli</name>
    <dbReference type="NCBI Taxonomy" id="363840"/>
    <lineage>
        <taxon>Bacteria</taxon>
        <taxon>Pseudomonadati</taxon>
        <taxon>Pseudomonadota</taxon>
        <taxon>Alphaproteobacteria</taxon>
        <taxon>Rhodospirillales</taxon>
        <taxon>Rhodospirillaceae</taxon>
        <taxon>Inquilinus</taxon>
    </lineage>
</organism>
<dbReference type="RefSeq" id="WP_309797503.1">
    <property type="nucleotide sequence ID" value="NZ_JAVDPW010000008.1"/>
</dbReference>
<dbReference type="InterPro" id="IPR004143">
    <property type="entry name" value="BPL_LPL_catalytic"/>
</dbReference>
<dbReference type="InterPro" id="IPR045864">
    <property type="entry name" value="aa-tRNA-synth_II/BPL/LPL"/>
</dbReference>
<dbReference type="EMBL" id="JAVDPW010000008">
    <property type="protein sequence ID" value="MDR6291888.1"/>
    <property type="molecule type" value="Genomic_DNA"/>
</dbReference>
<evidence type="ECO:0000313" key="3">
    <source>
        <dbReference type="Proteomes" id="UP001262410"/>
    </source>
</evidence>
<dbReference type="Pfam" id="PF16917">
    <property type="entry name" value="BPL_LplA_LipB_2"/>
    <property type="match status" value="1"/>
</dbReference>
<dbReference type="Gene3D" id="3.30.930.10">
    <property type="entry name" value="Bira Bifunctional Protein, Domain 2"/>
    <property type="match status" value="1"/>
</dbReference>
<reference evidence="2 3" key="1">
    <citation type="submission" date="2023-07" db="EMBL/GenBank/DDBJ databases">
        <title>Sorghum-associated microbial communities from plants grown in Nebraska, USA.</title>
        <authorList>
            <person name="Schachtman D."/>
        </authorList>
    </citation>
    <scope>NUCLEOTIDE SEQUENCE [LARGE SCALE GENOMIC DNA]</scope>
    <source>
        <strain evidence="2 3">584</strain>
    </source>
</reference>